<reference evidence="1" key="1">
    <citation type="journal article" date="2022" name="Int. J. Syst. Evol. Microbiol.">
        <title>Apilactobacillus apisilvae sp. nov., Nicolia spurrieriana gen. nov. sp. nov., Bombilactobacillus folatiphilus sp. nov. and Bombilactobacillus thymidiniphilus sp. nov., four new lactic acid bacterial isolates from stingless bees Tetragonula carbonaria and Austroplebeia australis.</title>
        <authorList>
            <person name="Oliphant S.A."/>
            <person name="Watson-Haigh N.S."/>
            <person name="Sumby K.M."/>
            <person name="Gardner J."/>
            <person name="Groom S."/>
            <person name="Jiranek V."/>
        </authorList>
    </citation>
    <scope>NUCLEOTIDE SEQUENCE</scope>
    <source>
        <strain evidence="1">SGEP1_A5</strain>
    </source>
</reference>
<organism evidence="1 2">
    <name type="scientific">Nicoliella spurrieriana</name>
    <dbReference type="NCBI Taxonomy" id="2925830"/>
    <lineage>
        <taxon>Bacteria</taxon>
        <taxon>Bacillati</taxon>
        <taxon>Bacillota</taxon>
        <taxon>Bacilli</taxon>
        <taxon>Lactobacillales</taxon>
        <taxon>Lactobacillaceae</taxon>
        <taxon>Nicoliella</taxon>
    </lineage>
</organism>
<sequence>MINAENVENIQVNPNDAVEETEAVVTEEVNQFIKPIVDWGNKLAESDFESNFFYLYF</sequence>
<dbReference type="RefSeq" id="WP_260117119.1">
    <property type="nucleotide sequence ID" value="NZ_CP093361.1"/>
</dbReference>
<dbReference type="EMBL" id="CP093361">
    <property type="protein sequence ID" value="UQS87313.1"/>
    <property type="molecule type" value="Genomic_DNA"/>
</dbReference>
<evidence type="ECO:0000313" key="1">
    <source>
        <dbReference type="EMBL" id="UQS87313.1"/>
    </source>
</evidence>
<proteinExistence type="predicted"/>
<gene>
    <name evidence="1" type="ORF">MOO44_03915</name>
</gene>
<protein>
    <submittedName>
        <fullName evidence="1">Uncharacterized protein</fullName>
    </submittedName>
</protein>
<dbReference type="Proteomes" id="UP000831181">
    <property type="component" value="Chromosome"/>
</dbReference>
<evidence type="ECO:0000313" key="2">
    <source>
        <dbReference type="Proteomes" id="UP000831181"/>
    </source>
</evidence>
<keyword evidence="2" id="KW-1185">Reference proteome</keyword>
<accession>A0A976X5U0</accession>
<dbReference type="KEGG" id="lbe:MOO44_03915"/>
<dbReference type="AlphaFoldDB" id="A0A976X5U0"/>
<name>A0A976X5U0_9LACO</name>